<evidence type="ECO:0000256" key="13">
    <source>
        <dbReference type="ARBA" id="ARBA00023136"/>
    </source>
</evidence>
<evidence type="ECO:0000256" key="15">
    <source>
        <dbReference type="ARBA" id="ARBA00032511"/>
    </source>
</evidence>
<dbReference type="InterPro" id="IPR017907">
    <property type="entry name" value="Znf_RING_CS"/>
</dbReference>
<dbReference type="GO" id="GO:0016567">
    <property type="term" value="P:protein ubiquitination"/>
    <property type="evidence" value="ECO:0007669"/>
    <property type="project" value="UniProtKB-ARBA"/>
</dbReference>
<evidence type="ECO:0000256" key="10">
    <source>
        <dbReference type="ARBA" id="ARBA00022833"/>
    </source>
</evidence>
<evidence type="ECO:0000256" key="14">
    <source>
        <dbReference type="ARBA" id="ARBA00023140"/>
    </source>
</evidence>
<dbReference type="EMBL" id="JADGJD010000708">
    <property type="protein sequence ID" value="KAJ3048989.1"/>
    <property type="molecule type" value="Genomic_DNA"/>
</dbReference>
<keyword evidence="14" id="KW-0576">Peroxisome</keyword>
<dbReference type="Proteomes" id="UP001212841">
    <property type="component" value="Unassembled WGS sequence"/>
</dbReference>
<keyword evidence="13" id="KW-0472">Membrane</keyword>
<evidence type="ECO:0000256" key="12">
    <source>
        <dbReference type="ARBA" id="ARBA00022989"/>
    </source>
</evidence>
<dbReference type="Pfam" id="PF04757">
    <property type="entry name" value="Pex2_Pex12"/>
    <property type="match status" value="1"/>
</dbReference>
<sequence length="335" mass="38209">MANLQEAPSEVPAPSTQPSPANTPTQPPPKPPSPPLRILRVSQLDAELLDGELTGLLKEQFLKIFSFFRPTIKETYDPEITALLTYLISQVTLYASGASYGLELQNLRYRNERRHLGDRETASINAPLTRWQKIAHAVIHIGGRWGWLRLNRFATSHEWSEHPAVSSVSTVYFPQRDADPPKKHDMRYRIWKLLQKAETIFRSLSLLNFLVFLYNGKYRSVLDRILRMRLVYAKPEMSRQVSFDFMNRELVWTAFTEFLLFLMPLINLSQLKAAFNRMVRVQSNISLPEDICGICYGTENDGDAGGVVTPASTGGTVQMPYETSCGHVFCYYCLK</sequence>
<evidence type="ECO:0000256" key="2">
    <source>
        <dbReference type="ARBA" id="ARBA00004906"/>
    </source>
</evidence>
<comment type="subcellular location">
    <subcellularLocation>
        <location evidence="1">Peroxisome membrane</location>
        <topology evidence="1">Multi-pass membrane protein</topology>
    </subcellularLocation>
</comment>
<comment type="caution">
    <text evidence="20">The sequence shown here is derived from an EMBL/GenBank/DDBJ whole genome shotgun (WGS) entry which is preliminary data.</text>
</comment>
<dbReference type="AlphaFoldDB" id="A0AAD5S9R2"/>
<dbReference type="PROSITE" id="PS00518">
    <property type="entry name" value="ZF_RING_1"/>
    <property type="match status" value="1"/>
</dbReference>
<gene>
    <name evidence="20" type="primary">PEX2</name>
    <name evidence="20" type="ORF">HK097_010002</name>
</gene>
<dbReference type="PANTHER" id="PTHR48178:SF1">
    <property type="entry name" value="PEROXISOME BIOGENESIS FACTOR 2"/>
    <property type="match status" value="1"/>
</dbReference>
<dbReference type="SUPFAM" id="SSF57850">
    <property type="entry name" value="RING/U-box"/>
    <property type="match status" value="1"/>
</dbReference>
<keyword evidence="7" id="KW-0479">Metal-binding</keyword>
<evidence type="ECO:0000313" key="21">
    <source>
        <dbReference type="Proteomes" id="UP001212841"/>
    </source>
</evidence>
<keyword evidence="4" id="KW-0813">Transport</keyword>
<comment type="similarity">
    <text evidence="3">Belongs to the pex2/pex10/pex12 family.</text>
</comment>
<evidence type="ECO:0000256" key="18">
    <source>
        <dbReference type="SAM" id="MobiDB-lite"/>
    </source>
</evidence>
<reference evidence="20" key="1">
    <citation type="submission" date="2020-05" db="EMBL/GenBank/DDBJ databases">
        <title>Phylogenomic resolution of chytrid fungi.</title>
        <authorList>
            <person name="Stajich J.E."/>
            <person name="Amses K."/>
            <person name="Simmons R."/>
            <person name="Seto K."/>
            <person name="Myers J."/>
            <person name="Bonds A."/>
            <person name="Quandt C.A."/>
            <person name="Barry K."/>
            <person name="Liu P."/>
            <person name="Grigoriev I."/>
            <person name="Longcore J.E."/>
            <person name="James T.Y."/>
        </authorList>
    </citation>
    <scope>NUCLEOTIDE SEQUENCE</scope>
    <source>
        <strain evidence="20">JEL0318</strain>
    </source>
</reference>
<evidence type="ECO:0000313" key="20">
    <source>
        <dbReference type="EMBL" id="KAJ3048989.1"/>
    </source>
</evidence>
<evidence type="ECO:0000256" key="4">
    <source>
        <dbReference type="ARBA" id="ARBA00022448"/>
    </source>
</evidence>
<evidence type="ECO:0000256" key="6">
    <source>
        <dbReference type="ARBA" id="ARBA00022692"/>
    </source>
</evidence>
<protein>
    <recommendedName>
        <fullName evidence="17">RING-type E3 ubiquitin transferase (cysteine targeting)</fullName>
        <ecNumber evidence="17">2.3.2.36</ecNumber>
    </recommendedName>
    <alternativeName>
        <fullName evidence="15">Peroxin-2</fullName>
    </alternativeName>
</protein>
<keyword evidence="8" id="KW-0863">Zinc-finger</keyword>
<name>A0AAD5S9R2_9FUNG</name>
<dbReference type="InterPro" id="IPR025654">
    <property type="entry name" value="PEX2/10"/>
</dbReference>
<dbReference type="InterPro" id="IPR006845">
    <property type="entry name" value="Pex_N"/>
</dbReference>
<comment type="catalytic activity">
    <reaction evidence="16">
        <text>[E2 ubiquitin-conjugating enzyme]-S-ubiquitinyl-L-cysteine + [acceptor protein]-L-cysteine = [E2 ubiquitin-conjugating enzyme]-L-cysteine + [acceptor protein]-S-ubiquitinyl-L-cysteine.</text>
        <dbReference type="EC" id="2.3.2.36"/>
    </reaction>
</comment>
<evidence type="ECO:0000256" key="7">
    <source>
        <dbReference type="ARBA" id="ARBA00022723"/>
    </source>
</evidence>
<evidence type="ECO:0000256" key="1">
    <source>
        <dbReference type="ARBA" id="ARBA00004585"/>
    </source>
</evidence>
<evidence type="ECO:0000256" key="16">
    <source>
        <dbReference type="ARBA" id="ARBA00034438"/>
    </source>
</evidence>
<dbReference type="GO" id="GO:0008270">
    <property type="term" value="F:zinc ion binding"/>
    <property type="evidence" value="ECO:0007669"/>
    <property type="project" value="UniProtKB-KW"/>
</dbReference>
<evidence type="ECO:0000256" key="3">
    <source>
        <dbReference type="ARBA" id="ARBA00008704"/>
    </source>
</evidence>
<feature type="compositionally biased region" description="Pro residues" evidence="18">
    <location>
        <begin position="25"/>
        <end position="35"/>
    </location>
</feature>
<dbReference type="GO" id="GO:0016562">
    <property type="term" value="P:protein import into peroxisome matrix, receptor recycling"/>
    <property type="evidence" value="ECO:0007669"/>
    <property type="project" value="UniProtKB-ARBA"/>
</dbReference>
<feature type="domain" description="Pex N-terminal" evidence="19">
    <location>
        <begin position="50"/>
        <end position="276"/>
    </location>
</feature>
<keyword evidence="5" id="KW-0808">Transferase</keyword>
<dbReference type="GO" id="GO:0005778">
    <property type="term" value="C:peroxisomal membrane"/>
    <property type="evidence" value="ECO:0007669"/>
    <property type="project" value="UniProtKB-SubCell"/>
</dbReference>
<evidence type="ECO:0000256" key="17">
    <source>
        <dbReference type="ARBA" id="ARBA00034523"/>
    </source>
</evidence>
<keyword evidence="9" id="KW-0833">Ubl conjugation pathway</keyword>
<proteinExistence type="inferred from homology"/>
<dbReference type="PANTHER" id="PTHR48178">
    <property type="entry name" value="PEROXISOME BIOGENESIS FACTOR 2"/>
    <property type="match status" value="1"/>
</dbReference>
<evidence type="ECO:0000256" key="8">
    <source>
        <dbReference type="ARBA" id="ARBA00022771"/>
    </source>
</evidence>
<evidence type="ECO:0000259" key="19">
    <source>
        <dbReference type="Pfam" id="PF04757"/>
    </source>
</evidence>
<keyword evidence="10" id="KW-0862">Zinc</keyword>
<keyword evidence="21" id="KW-1185">Reference proteome</keyword>
<evidence type="ECO:0000256" key="5">
    <source>
        <dbReference type="ARBA" id="ARBA00022679"/>
    </source>
</evidence>
<keyword evidence="6" id="KW-0812">Transmembrane</keyword>
<organism evidence="20 21">
    <name type="scientific">Rhizophlyctis rosea</name>
    <dbReference type="NCBI Taxonomy" id="64517"/>
    <lineage>
        <taxon>Eukaryota</taxon>
        <taxon>Fungi</taxon>
        <taxon>Fungi incertae sedis</taxon>
        <taxon>Chytridiomycota</taxon>
        <taxon>Chytridiomycota incertae sedis</taxon>
        <taxon>Chytridiomycetes</taxon>
        <taxon>Rhizophlyctidales</taxon>
        <taxon>Rhizophlyctidaceae</taxon>
        <taxon>Rhizophlyctis</taxon>
    </lineage>
</organism>
<comment type="pathway">
    <text evidence="2">Protein modification; protein ubiquitination.</text>
</comment>
<dbReference type="EC" id="2.3.2.36" evidence="17"/>
<evidence type="ECO:0000256" key="11">
    <source>
        <dbReference type="ARBA" id="ARBA00022927"/>
    </source>
</evidence>
<dbReference type="GO" id="GO:0061630">
    <property type="term" value="F:ubiquitin protein ligase activity"/>
    <property type="evidence" value="ECO:0007669"/>
    <property type="project" value="UniProtKB-EC"/>
</dbReference>
<keyword evidence="12" id="KW-1133">Transmembrane helix</keyword>
<accession>A0AAD5S9R2</accession>
<feature type="region of interest" description="Disordered" evidence="18">
    <location>
        <begin position="1"/>
        <end position="36"/>
    </location>
</feature>
<keyword evidence="11" id="KW-0653">Protein transport</keyword>
<evidence type="ECO:0000256" key="9">
    <source>
        <dbReference type="ARBA" id="ARBA00022786"/>
    </source>
</evidence>
<feature type="compositionally biased region" description="Low complexity" evidence="18">
    <location>
        <begin position="12"/>
        <end position="24"/>
    </location>
</feature>